<sequence>MTELQVAILLLDVALIVLVARLVGRLARALGQPPVIGEIVAGILLGPTLFHGAVSGTLFPMVVRPHLSTLASVGLVLFMFVVGLEFDFSRLRGSGRGAAGATAIGATVVPLGLGVLLALYLADRHQPANRLGFVLFMAVAVSITAFPVLARILTDRGMSRTLIGTIALSAAAVCDLVAWTLLAVVQAIVGGGTQHQWLILLVIPFALLLFGVVRPGLRRLAARTGPRSAGRIAIVLVGLLISAAVTQMVGLHFVFGAFLFGLAVPRSDDVFREELRHRTEAATMLLLPVYFIVAGLNVDLSRVDVDAVVDFVLIMVTAVAGKFGGTFLAARTQGLSGRQSAELATLMNTRGLTELIALSVGLQIGVLDGGLYSLMVVMAVVTTAMCGPMLQMLSRESRAKELSFIPG</sequence>
<feature type="transmembrane region" description="Helical" evidence="7">
    <location>
        <begin position="281"/>
        <end position="300"/>
    </location>
</feature>
<feature type="domain" description="Cation/H+ exchanger transmembrane" evidence="8">
    <location>
        <begin position="17"/>
        <end position="393"/>
    </location>
</feature>
<gene>
    <name evidence="9" type="ORF">EV192_103354</name>
</gene>
<dbReference type="InterPro" id="IPR050794">
    <property type="entry name" value="CPA2_transporter"/>
</dbReference>
<evidence type="ECO:0000256" key="2">
    <source>
        <dbReference type="ARBA" id="ARBA00022448"/>
    </source>
</evidence>
<organism evidence="9 10">
    <name type="scientific">Actinocrispum wychmicini</name>
    <dbReference type="NCBI Taxonomy" id="1213861"/>
    <lineage>
        <taxon>Bacteria</taxon>
        <taxon>Bacillati</taxon>
        <taxon>Actinomycetota</taxon>
        <taxon>Actinomycetes</taxon>
        <taxon>Pseudonocardiales</taxon>
        <taxon>Pseudonocardiaceae</taxon>
        <taxon>Actinocrispum</taxon>
    </lineage>
</organism>
<evidence type="ECO:0000313" key="10">
    <source>
        <dbReference type="Proteomes" id="UP000295680"/>
    </source>
</evidence>
<keyword evidence="2" id="KW-0813">Transport</keyword>
<feature type="transmembrane region" description="Helical" evidence="7">
    <location>
        <begin position="234"/>
        <end position="261"/>
    </location>
</feature>
<dbReference type="InterPro" id="IPR038770">
    <property type="entry name" value="Na+/solute_symporter_sf"/>
</dbReference>
<dbReference type="Gene3D" id="1.20.1530.20">
    <property type="match status" value="1"/>
</dbReference>
<keyword evidence="5" id="KW-0406">Ion transport</keyword>
<dbReference type="RefSeq" id="WP_132116012.1">
    <property type="nucleotide sequence ID" value="NZ_SLWS01000003.1"/>
</dbReference>
<feature type="transmembrane region" description="Helical" evidence="7">
    <location>
        <begin position="133"/>
        <end position="154"/>
    </location>
</feature>
<keyword evidence="10" id="KW-1185">Reference proteome</keyword>
<evidence type="ECO:0000256" key="7">
    <source>
        <dbReference type="SAM" id="Phobius"/>
    </source>
</evidence>
<evidence type="ECO:0000256" key="6">
    <source>
        <dbReference type="ARBA" id="ARBA00023136"/>
    </source>
</evidence>
<reference evidence="9 10" key="1">
    <citation type="submission" date="2019-03" db="EMBL/GenBank/DDBJ databases">
        <title>Genomic Encyclopedia of Type Strains, Phase IV (KMG-IV): sequencing the most valuable type-strain genomes for metagenomic binning, comparative biology and taxonomic classification.</title>
        <authorList>
            <person name="Goeker M."/>
        </authorList>
    </citation>
    <scope>NUCLEOTIDE SEQUENCE [LARGE SCALE GENOMIC DNA]</scope>
    <source>
        <strain evidence="9 10">DSM 45934</strain>
    </source>
</reference>
<dbReference type="InterPro" id="IPR006153">
    <property type="entry name" value="Cation/H_exchanger_TM"/>
</dbReference>
<dbReference type="PANTHER" id="PTHR32468">
    <property type="entry name" value="CATION/H + ANTIPORTER"/>
    <property type="match status" value="1"/>
</dbReference>
<feature type="transmembrane region" description="Helical" evidence="7">
    <location>
        <begin position="307"/>
        <end position="330"/>
    </location>
</feature>
<dbReference type="PANTHER" id="PTHR32468:SF0">
    <property type="entry name" value="K(+)_H(+) ANTIPORTER 1"/>
    <property type="match status" value="1"/>
</dbReference>
<evidence type="ECO:0000313" key="9">
    <source>
        <dbReference type="EMBL" id="TCO60779.1"/>
    </source>
</evidence>
<proteinExistence type="predicted"/>
<dbReference type="Proteomes" id="UP000295680">
    <property type="component" value="Unassembled WGS sequence"/>
</dbReference>
<feature type="transmembrane region" description="Helical" evidence="7">
    <location>
        <begin position="35"/>
        <end position="54"/>
    </location>
</feature>
<keyword evidence="4 7" id="KW-1133">Transmembrane helix</keyword>
<keyword evidence="3 7" id="KW-0812">Transmembrane</keyword>
<keyword evidence="6 7" id="KW-0472">Membrane</keyword>
<dbReference type="Pfam" id="PF00999">
    <property type="entry name" value="Na_H_Exchanger"/>
    <property type="match status" value="1"/>
</dbReference>
<dbReference type="EMBL" id="SLWS01000003">
    <property type="protein sequence ID" value="TCO60779.1"/>
    <property type="molecule type" value="Genomic_DNA"/>
</dbReference>
<dbReference type="GO" id="GO:0016020">
    <property type="term" value="C:membrane"/>
    <property type="evidence" value="ECO:0007669"/>
    <property type="project" value="UniProtKB-SubCell"/>
</dbReference>
<name>A0A4R2JUR5_9PSEU</name>
<evidence type="ECO:0000256" key="3">
    <source>
        <dbReference type="ARBA" id="ARBA00022692"/>
    </source>
</evidence>
<feature type="transmembrane region" description="Helical" evidence="7">
    <location>
        <begin position="195"/>
        <end position="213"/>
    </location>
</feature>
<feature type="transmembrane region" description="Helical" evidence="7">
    <location>
        <begin position="371"/>
        <end position="390"/>
    </location>
</feature>
<feature type="transmembrane region" description="Helical" evidence="7">
    <location>
        <begin position="98"/>
        <end position="121"/>
    </location>
</feature>
<feature type="transmembrane region" description="Helical" evidence="7">
    <location>
        <begin position="6"/>
        <end position="23"/>
    </location>
</feature>
<evidence type="ECO:0000259" key="8">
    <source>
        <dbReference type="Pfam" id="PF00999"/>
    </source>
</evidence>
<dbReference type="GO" id="GO:0015297">
    <property type="term" value="F:antiporter activity"/>
    <property type="evidence" value="ECO:0007669"/>
    <property type="project" value="InterPro"/>
</dbReference>
<evidence type="ECO:0000256" key="1">
    <source>
        <dbReference type="ARBA" id="ARBA00004141"/>
    </source>
</evidence>
<dbReference type="OrthoDB" id="9793589at2"/>
<dbReference type="GO" id="GO:1902600">
    <property type="term" value="P:proton transmembrane transport"/>
    <property type="evidence" value="ECO:0007669"/>
    <property type="project" value="InterPro"/>
</dbReference>
<comment type="subcellular location">
    <subcellularLocation>
        <location evidence="1">Membrane</location>
        <topology evidence="1">Multi-pass membrane protein</topology>
    </subcellularLocation>
</comment>
<accession>A0A4R2JUR5</accession>
<feature type="transmembrane region" description="Helical" evidence="7">
    <location>
        <begin position="66"/>
        <end position="86"/>
    </location>
</feature>
<protein>
    <submittedName>
        <fullName evidence="9">Kef-type K+ transport system membrane component KefB</fullName>
    </submittedName>
</protein>
<evidence type="ECO:0000256" key="5">
    <source>
        <dbReference type="ARBA" id="ARBA00023065"/>
    </source>
</evidence>
<evidence type="ECO:0000256" key="4">
    <source>
        <dbReference type="ARBA" id="ARBA00022989"/>
    </source>
</evidence>
<comment type="caution">
    <text evidence="9">The sequence shown here is derived from an EMBL/GenBank/DDBJ whole genome shotgun (WGS) entry which is preliminary data.</text>
</comment>
<feature type="transmembrane region" description="Helical" evidence="7">
    <location>
        <begin position="166"/>
        <end position="189"/>
    </location>
</feature>
<dbReference type="AlphaFoldDB" id="A0A4R2JUR5"/>